<dbReference type="PANTHER" id="PTHR48079">
    <property type="entry name" value="PROTEIN YEEZ"/>
    <property type="match status" value="1"/>
</dbReference>
<dbReference type="Proteomes" id="UP000188318">
    <property type="component" value="Unassembled WGS sequence"/>
</dbReference>
<dbReference type="InterPro" id="IPR051783">
    <property type="entry name" value="NAD(P)-dependent_oxidoreduct"/>
</dbReference>
<organism evidence="2 3">
    <name type="scientific">Aspergillus carbonarius (strain ITEM 5010)</name>
    <dbReference type="NCBI Taxonomy" id="602072"/>
    <lineage>
        <taxon>Eukaryota</taxon>
        <taxon>Fungi</taxon>
        <taxon>Dikarya</taxon>
        <taxon>Ascomycota</taxon>
        <taxon>Pezizomycotina</taxon>
        <taxon>Eurotiomycetes</taxon>
        <taxon>Eurotiomycetidae</taxon>
        <taxon>Eurotiales</taxon>
        <taxon>Aspergillaceae</taxon>
        <taxon>Aspergillus</taxon>
        <taxon>Aspergillus subgen. Circumdati</taxon>
    </lineage>
</organism>
<sequence>MTTTHNILLTGASGYLGGTLLTHLTSPSTSLPPYQTLYALVRTPSQADSVRHHNATPLTLDLTDSQTLTQTIIDKKITIIYFLIDAASSHTQIPMIEALGKVKEMTGQEVHFLHTTGAKLFSGHAGHPTGPGEGFSDVDGGVYEMQNGAGERVGNPFVKEALKVNSTVIDTAEKHGVNSYIFIPCVVYGKGEGFGNRISIQTVAVVKAAMRTRRVVRVDVEGRAVWPVSHIQDTVGLYVELLRKMLLGETGLGYGRNGYYLAASGSVAWDDLYAAMGKRLAERGVVDDATVVDADDEALERIGEALGRPKDFVPVEMGGSCVMEAKHGLQIGWKPKYAPEHALQAAGEEVDWILDNLERSE</sequence>
<evidence type="ECO:0000313" key="2">
    <source>
        <dbReference type="EMBL" id="OOF93585.1"/>
    </source>
</evidence>
<dbReference type="VEuPathDB" id="FungiDB:ASPCADRAFT_508694"/>
<dbReference type="OMA" id="YIFIPCV"/>
<dbReference type="Pfam" id="PF01370">
    <property type="entry name" value="Epimerase"/>
    <property type="match status" value="1"/>
</dbReference>
<dbReference type="AlphaFoldDB" id="A0A1R3RGH7"/>
<dbReference type="InterPro" id="IPR001509">
    <property type="entry name" value="Epimerase_deHydtase"/>
</dbReference>
<gene>
    <name evidence="2" type="ORF">ASPCADRAFT_508694</name>
</gene>
<dbReference type="STRING" id="602072.A0A1R3RGH7"/>
<dbReference type="OrthoDB" id="10262413at2759"/>
<dbReference type="SUPFAM" id="SSF51735">
    <property type="entry name" value="NAD(P)-binding Rossmann-fold domains"/>
    <property type="match status" value="1"/>
</dbReference>
<dbReference type="EMBL" id="KV907504">
    <property type="protein sequence ID" value="OOF93585.1"/>
    <property type="molecule type" value="Genomic_DNA"/>
</dbReference>
<reference evidence="3" key="1">
    <citation type="journal article" date="2017" name="Genome Biol.">
        <title>Comparative genomics reveals high biological diversity and specific adaptations in the industrially and medically important fungal genus Aspergillus.</title>
        <authorList>
            <person name="de Vries R.P."/>
            <person name="Riley R."/>
            <person name="Wiebenga A."/>
            <person name="Aguilar-Osorio G."/>
            <person name="Amillis S."/>
            <person name="Uchima C.A."/>
            <person name="Anderluh G."/>
            <person name="Asadollahi M."/>
            <person name="Askin M."/>
            <person name="Barry K."/>
            <person name="Battaglia E."/>
            <person name="Bayram O."/>
            <person name="Benocci T."/>
            <person name="Braus-Stromeyer S.A."/>
            <person name="Caldana C."/>
            <person name="Canovas D."/>
            <person name="Cerqueira G.C."/>
            <person name="Chen F."/>
            <person name="Chen W."/>
            <person name="Choi C."/>
            <person name="Clum A."/>
            <person name="Dos Santos R.A."/>
            <person name="Damasio A.R."/>
            <person name="Diallinas G."/>
            <person name="Emri T."/>
            <person name="Fekete E."/>
            <person name="Flipphi M."/>
            <person name="Freyberg S."/>
            <person name="Gallo A."/>
            <person name="Gournas C."/>
            <person name="Habgood R."/>
            <person name="Hainaut M."/>
            <person name="Harispe M.L."/>
            <person name="Henrissat B."/>
            <person name="Hilden K.S."/>
            <person name="Hope R."/>
            <person name="Hossain A."/>
            <person name="Karabika E."/>
            <person name="Karaffa L."/>
            <person name="Karanyi Z."/>
            <person name="Krasevec N."/>
            <person name="Kuo A."/>
            <person name="Kusch H."/>
            <person name="LaButti K."/>
            <person name="Lagendijk E.L."/>
            <person name="Lapidus A."/>
            <person name="Levasseur A."/>
            <person name="Lindquist E."/>
            <person name="Lipzen A."/>
            <person name="Logrieco A.F."/>
            <person name="MacCabe A."/>
            <person name="Maekelae M.R."/>
            <person name="Malavazi I."/>
            <person name="Melin P."/>
            <person name="Meyer V."/>
            <person name="Mielnichuk N."/>
            <person name="Miskei M."/>
            <person name="Molnar A.P."/>
            <person name="Mule G."/>
            <person name="Ngan C.Y."/>
            <person name="Orejas M."/>
            <person name="Orosz E."/>
            <person name="Ouedraogo J.P."/>
            <person name="Overkamp K.M."/>
            <person name="Park H.-S."/>
            <person name="Perrone G."/>
            <person name="Piumi F."/>
            <person name="Punt P.J."/>
            <person name="Ram A.F."/>
            <person name="Ramon A."/>
            <person name="Rauscher S."/>
            <person name="Record E."/>
            <person name="Riano-Pachon D.M."/>
            <person name="Robert V."/>
            <person name="Roehrig J."/>
            <person name="Ruller R."/>
            <person name="Salamov A."/>
            <person name="Salih N.S."/>
            <person name="Samson R.A."/>
            <person name="Sandor E."/>
            <person name="Sanguinetti M."/>
            <person name="Schuetze T."/>
            <person name="Sepcic K."/>
            <person name="Shelest E."/>
            <person name="Sherlock G."/>
            <person name="Sophianopoulou V."/>
            <person name="Squina F.M."/>
            <person name="Sun H."/>
            <person name="Susca A."/>
            <person name="Todd R.B."/>
            <person name="Tsang A."/>
            <person name="Unkles S.E."/>
            <person name="van de Wiele N."/>
            <person name="van Rossen-Uffink D."/>
            <person name="Oliveira J.V."/>
            <person name="Vesth T.C."/>
            <person name="Visser J."/>
            <person name="Yu J.-H."/>
            <person name="Zhou M."/>
            <person name="Andersen M.R."/>
            <person name="Archer D.B."/>
            <person name="Baker S.E."/>
            <person name="Benoit I."/>
            <person name="Brakhage A.A."/>
            <person name="Braus G.H."/>
            <person name="Fischer R."/>
            <person name="Frisvad J.C."/>
            <person name="Goldman G.H."/>
            <person name="Houbraken J."/>
            <person name="Oakley B."/>
            <person name="Pocsi I."/>
            <person name="Scazzocchio C."/>
            <person name="Seiboth B."/>
            <person name="vanKuyk P.A."/>
            <person name="Wortman J."/>
            <person name="Dyer P.S."/>
            <person name="Grigoriev I.V."/>
        </authorList>
    </citation>
    <scope>NUCLEOTIDE SEQUENCE [LARGE SCALE GENOMIC DNA]</scope>
    <source>
        <strain evidence="3">ITEM 5010</strain>
    </source>
</reference>
<accession>A0A1R3RGH7</accession>
<dbReference type="GO" id="GO:0004029">
    <property type="term" value="F:aldehyde dehydrogenase (NAD+) activity"/>
    <property type="evidence" value="ECO:0007669"/>
    <property type="project" value="TreeGrafter"/>
</dbReference>
<dbReference type="Gene3D" id="3.40.50.720">
    <property type="entry name" value="NAD(P)-binding Rossmann-like Domain"/>
    <property type="match status" value="1"/>
</dbReference>
<dbReference type="GO" id="GO:0005737">
    <property type="term" value="C:cytoplasm"/>
    <property type="evidence" value="ECO:0007669"/>
    <property type="project" value="TreeGrafter"/>
</dbReference>
<evidence type="ECO:0000313" key="3">
    <source>
        <dbReference type="Proteomes" id="UP000188318"/>
    </source>
</evidence>
<name>A0A1R3RGH7_ASPC5</name>
<dbReference type="InterPro" id="IPR036291">
    <property type="entry name" value="NAD(P)-bd_dom_sf"/>
</dbReference>
<protein>
    <recommendedName>
        <fullName evidence="1">NAD-dependent epimerase/dehydratase domain-containing protein</fullName>
    </recommendedName>
</protein>
<dbReference type="PANTHER" id="PTHR48079:SF6">
    <property type="entry name" value="NAD(P)-BINDING DOMAIN-CONTAINING PROTEIN-RELATED"/>
    <property type="match status" value="1"/>
</dbReference>
<evidence type="ECO:0000259" key="1">
    <source>
        <dbReference type="Pfam" id="PF01370"/>
    </source>
</evidence>
<proteinExistence type="predicted"/>
<feature type="domain" description="NAD-dependent epimerase/dehydratase" evidence="1">
    <location>
        <begin position="7"/>
        <end position="244"/>
    </location>
</feature>
<keyword evidence="3" id="KW-1185">Reference proteome</keyword>